<accession>A0A532V4Z5</accession>
<dbReference type="Pfam" id="PF11950">
    <property type="entry name" value="DUF3467"/>
    <property type="match status" value="1"/>
</dbReference>
<reference evidence="1 2" key="1">
    <citation type="submission" date="2017-06" db="EMBL/GenBank/DDBJ databases">
        <title>Novel microbial phyla capable of carbon fixation and sulfur reduction in deep-sea sediments.</title>
        <authorList>
            <person name="Huang J."/>
            <person name="Baker B."/>
            <person name="Wang Y."/>
        </authorList>
    </citation>
    <scope>NUCLEOTIDE SEQUENCE [LARGE SCALE GENOMIC DNA]</scope>
    <source>
        <strain evidence="1">B3_LCP</strain>
    </source>
</reference>
<gene>
    <name evidence="1" type="ORF">CEE37_00925</name>
</gene>
<dbReference type="InterPro" id="IPR021857">
    <property type="entry name" value="DUF3467"/>
</dbReference>
<name>A0A532V4Z5_UNCL8</name>
<comment type="caution">
    <text evidence="1">The sequence shown here is derived from an EMBL/GenBank/DDBJ whole genome shotgun (WGS) entry which is preliminary data.</text>
</comment>
<dbReference type="AlphaFoldDB" id="A0A532V4Z5"/>
<dbReference type="EMBL" id="NJBN01000001">
    <property type="protein sequence ID" value="TKJ42273.1"/>
    <property type="molecule type" value="Genomic_DNA"/>
</dbReference>
<dbReference type="Proteomes" id="UP000319619">
    <property type="component" value="Unassembled WGS sequence"/>
</dbReference>
<evidence type="ECO:0008006" key="3">
    <source>
        <dbReference type="Google" id="ProtNLM"/>
    </source>
</evidence>
<evidence type="ECO:0000313" key="2">
    <source>
        <dbReference type="Proteomes" id="UP000319619"/>
    </source>
</evidence>
<evidence type="ECO:0000313" key="1">
    <source>
        <dbReference type="EMBL" id="TKJ42273.1"/>
    </source>
</evidence>
<protein>
    <recommendedName>
        <fullName evidence="3">DUF3467 domain-containing protein</fullName>
    </recommendedName>
</protein>
<proteinExistence type="predicted"/>
<organism evidence="1 2">
    <name type="scientific">candidate division LCP-89 bacterium B3_LCP</name>
    <dbReference type="NCBI Taxonomy" id="2012998"/>
    <lineage>
        <taxon>Bacteria</taxon>
        <taxon>Pseudomonadati</taxon>
        <taxon>Bacteria division LCP-89</taxon>
    </lineage>
</organism>
<sequence>MPDNKIQPQQPPVQGPQQRLNIAIDENVGEGTYSNLVLIAHTPAEFVMDFARVMPGVPKTKVQARVIMTPQHLKGFAKALQQNVEQFEKRFGEIKIQGMPDGKEFGFRSGPENAE</sequence>